<dbReference type="EMBL" id="BMKK01000004">
    <property type="protein sequence ID" value="GGD58565.1"/>
    <property type="molecule type" value="Genomic_DNA"/>
</dbReference>
<dbReference type="PANTHER" id="PTHR43630">
    <property type="entry name" value="POLY-BETA-1,6-N-ACETYL-D-GLUCOSAMINE SYNTHASE"/>
    <property type="match status" value="1"/>
</dbReference>
<dbReference type="Pfam" id="PF00535">
    <property type="entry name" value="Glycos_transf_2"/>
    <property type="match status" value="1"/>
</dbReference>
<dbReference type="RefSeq" id="WP_188766255.1">
    <property type="nucleotide sequence ID" value="NZ_BMKK01000004.1"/>
</dbReference>
<evidence type="ECO:0000256" key="1">
    <source>
        <dbReference type="ARBA" id="ARBA00006739"/>
    </source>
</evidence>
<feature type="domain" description="Glycosyltransferase 2-like" evidence="5">
    <location>
        <begin position="52"/>
        <end position="214"/>
    </location>
</feature>
<organism evidence="6 7">
    <name type="scientific">Emticicia aquatilis</name>
    <dbReference type="NCBI Taxonomy" id="1537369"/>
    <lineage>
        <taxon>Bacteria</taxon>
        <taxon>Pseudomonadati</taxon>
        <taxon>Bacteroidota</taxon>
        <taxon>Cytophagia</taxon>
        <taxon>Cytophagales</taxon>
        <taxon>Leadbetterellaceae</taxon>
        <taxon>Emticicia</taxon>
    </lineage>
</organism>
<gene>
    <name evidence="6" type="ORF">GCM10011514_23260</name>
</gene>
<keyword evidence="4" id="KW-0472">Membrane</keyword>
<feature type="transmembrane region" description="Helical" evidence="4">
    <location>
        <begin position="6"/>
        <end position="30"/>
    </location>
</feature>
<dbReference type="AlphaFoldDB" id="A0A917DQ65"/>
<sequence>MKILEIIFWLLLGITFYAYIGYGILIWLMVKIKSIFVKEKTFNDNYLPNITLLIAAYNEQDCIEDKIKNSLALDYPKDKLKIAFVTDGSTDKTAEIIKQYADIQLFHKDGRSGKMAAINRVMPLIDSPITIFSDANAMLNSESVREIVNHFSNEKVGVVAGEKRIMKITGQTAEVGEGIYWKYESFLKKLDSELYSAVGAAGELYAIRTELFEELEADTLLDDFVLSLKICQKGYVTAYEPNAYATETASLNSAEELKRKIRICAGGFQSTFRLTGLLNPFKNGLLTFQYISHRLLRWIVVPFALILLLVINAFLIEQNQFYLLSFAAQILFYSMAILGFYYEKIGKKVKILYVPYYFSLMNYSALAGFKRFLNNQQNVVWEKAMRA</sequence>
<dbReference type="PANTHER" id="PTHR43630:SF1">
    <property type="entry name" value="POLY-BETA-1,6-N-ACETYL-D-GLUCOSAMINE SYNTHASE"/>
    <property type="match status" value="1"/>
</dbReference>
<dbReference type="Gene3D" id="3.90.550.10">
    <property type="entry name" value="Spore Coat Polysaccharide Biosynthesis Protein SpsA, Chain A"/>
    <property type="match status" value="1"/>
</dbReference>
<name>A0A917DQ65_9BACT</name>
<reference evidence="6" key="2">
    <citation type="submission" date="2020-09" db="EMBL/GenBank/DDBJ databases">
        <authorList>
            <person name="Sun Q."/>
            <person name="Zhou Y."/>
        </authorList>
    </citation>
    <scope>NUCLEOTIDE SEQUENCE</scope>
    <source>
        <strain evidence="6">CGMCC 1.15958</strain>
    </source>
</reference>
<evidence type="ECO:0000256" key="4">
    <source>
        <dbReference type="SAM" id="Phobius"/>
    </source>
</evidence>
<dbReference type="InterPro" id="IPR001173">
    <property type="entry name" value="Glyco_trans_2-like"/>
</dbReference>
<evidence type="ECO:0000256" key="2">
    <source>
        <dbReference type="ARBA" id="ARBA00022676"/>
    </source>
</evidence>
<reference evidence="6" key="1">
    <citation type="journal article" date="2014" name="Int. J. Syst. Evol. Microbiol.">
        <title>Complete genome sequence of Corynebacterium casei LMG S-19264T (=DSM 44701T), isolated from a smear-ripened cheese.</title>
        <authorList>
            <consortium name="US DOE Joint Genome Institute (JGI-PGF)"/>
            <person name="Walter F."/>
            <person name="Albersmeier A."/>
            <person name="Kalinowski J."/>
            <person name="Ruckert C."/>
        </authorList>
    </citation>
    <scope>NUCLEOTIDE SEQUENCE</scope>
    <source>
        <strain evidence="6">CGMCC 1.15958</strain>
    </source>
</reference>
<feature type="transmembrane region" description="Helical" evidence="4">
    <location>
        <begin position="321"/>
        <end position="342"/>
    </location>
</feature>
<evidence type="ECO:0000313" key="7">
    <source>
        <dbReference type="Proteomes" id="UP000609064"/>
    </source>
</evidence>
<keyword evidence="4" id="KW-0812">Transmembrane</keyword>
<evidence type="ECO:0000256" key="3">
    <source>
        <dbReference type="ARBA" id="ARBA00022679"/>
    </source>
</evidence>
<evidence type="ECO:0000259" key="5">
    <source>
        <dbReference type="Pfam" id="PF00535"/>
    </source>
</evidence>
<comment type="similarity">
    <text evidence="1">Belongs to the glycosyltransferase 2 family.</text>
</comment>
<dbReference type="CDD" id="cd06439">
    <property type="entry name" value="CESA_like_1"/>
    <property type="match status" value="1"/>
</dbReference>
<dbReference type="GO" id="GO:0016757">
    <property type="term" value="F:glycosyltransferase activity"/>
    <property type="evidence" value="ECO:0007669"/>
    <property type="project" value="UniProtKB-KW"/>
</dbReference>
<proteinExistence type="inferred from homology"/>
<evidence type="ECO:0000313" key="6">
    <source>
        <dbReference type="EMBL" id="GGD58565.1"/>
    </source>
</evidence>
<accession>A0A917DQ65</accession>
<dbReference type="SUPFAM" id="SSF53448">
    <property type="entry name" value="Nucleotide-diphospho-sugar transferases"/>
    <property type="match status" value="1"/>
</dbReference>
<feature type="transmembrane region" description="Helical" evidence="4">
    <location>
        <begin position="295"/>
        <end position="315"/>
    </location>
</feature>
<keyword evidence="4" id="KW-1133">Transmembrane helix</keyword>
<dbReference type="InterPro" id="IPR029044">
    <property type="entry name" value="Nucleotide-diphossugar_trans"/>
</dbReference>
<protein>
    <recommendedName>
        <fullName evidence="5">Glycosyltransferase 2-like domain-containing protein</fullName>
    </recommendedName>
</protein>
<keyword evidence="7" id="KW-1185">Reference proteome</keyword>
<keyword evidence="3" id="KW-0808">Transferase</keyword>
<comment type="caution">
    <text evidence="6">The sequence shown here is derived from an EMBL/GenBank/DDBJ whole genome shotgun (WGS) entry which is preliminary data.</text>
</comment>
<feature type="transmembrane region" description="Helical" evidence="4">
    <location>
        <begin position="354"/>
        <end position="373"/>
    </location>
</feature>
<keyword evidence="2" id="KW-0328">Glycosyltransferase</keyword>
<dbReference type="Proteomes" id="UP000609064">
    <property type="component" value="Unassembled WGS sequence"/>
</dbReference>